<reference evidence="4" key="1">
    <citation type="submission" date="2020-10" db="EMBL/GenBank/DDBJ databases">
        <authorList>
            <person name="Gilroy R."/>
        </authorList>
    </citation>
    <scope>NUCLEOTIDE SEQUENCE</scope>
    <source>
        <strain evidence="4">10532</strain>
    </source>
</reference>
<dbReference type="PANTHER" id="PTHR46124:SF2">
    <property type="entry name" value="D-AMINOACYL-TRNA DEACYLASE"/>
    <property type="match status" value="1"/>
</dbReference>
<organism evidence="4 5">
    <name type="scientific">Candidatus Gallitreponema excrementavium</name>
    <dbReference type="NCBI Taxonomy" id="2840840"/>
    <lineage>
        <taxon>Bacteria</taxon>
        <taxon>Pseudomonadati</taxon>
        <taxon>Spirochaetota</taxon>
        <taxon>Spirochaetia</taxon>
        <taxon>Spirochaetales</taxon>
        <taxon>Candidatus Gallitreponema</taxon>
    </lineage>
</organism>
<dbReference type="Pfam" id="PF01026">
    <property type="entry name" value="TatD_DNase"/>
    <property type="match status" value="1"/>
</dbReference>
<dbReference type="SUPFAM" id="SSF51556">
    <property type="entry name" value="Metallo-dependent hydrolases"/>
    <property type="match status" value="1"/>
</dbReference>
<accession>A0A9D9N2C7</accession>
<dbReference type="Gene3D" id="3.20.20.140">
    <property type="entry name" value="Metal-dependent hydrolases"/>
    <property type="match status" value="1"/>
</dbReference>
<comment type="similarity">
    <text evidence="1">Belongs to the metallo-dependent hydrolases superfamily. TatD-type hydrolase family.</text>
</comment>
<gene>
    <name evidence="4" type="ORF">IAA81_06720</name>
</gene>
<evidence type="ECO:0000313" key="4">
    <source>
        <dbReference type="EMBL" id="MBO8457906.1"/>
    </source>
</evidence>
<dbReference type="Proteomes" id="UP000823638">
    <property type="component" value="Unassembled WGS sequence"/>
</dbReference>
<evidence type="ECO:0000256" key="3">
    <source>
        <dbReference type="PIRSR" id="PIRSR005902-1"/>
    </source>
</evidence>
<sequence>MVVDFHCHFWDLFSACSECLPEEGKSEEKCLEFFKSMLSRDCFYVNSFSGTEYRETISLLEKTSDFNIIPVFGIHPQNPEPSQMEILSGLIEKKMIYGIGECGFDMFTPEYASTLENQKMVWDFQLDEAVKKQLPMIIHVRKALPLIFGHIPDLKKVPAVIFHGWPGSPVEAESLLKKGVNAFFSFGKALLQGRKNSLETLKFLPPERILTETDFPFMTLKNQDFTRPVEIEKIKKFILDFKSLPESMFEEILLENCCNIFGLKGV</sequence>
<name>A0A9D9N2C7_9SPIR</name>
<dbReference type="PANTHER" id="PTHR46124">
    <property type="entry name" value="D-AMINOACYL-TRNA DEACYLASE"/>
    <property type="match status" value="1"/>
</dbReference>
<dbReference type="InterPro" id="IPR001130">
    <property type="entry name" value="TatD-like"/>
</dbReference>
<protein>
    <submittedName>
        <fullName evidence="4">TatD family hydrolase</fullName>
    </submittedName>
</protein>
<feature type="binding site" evidence="3">
    <location>
        <position position="8"/>
    </location>
    <ligand>
        <name>a divalent metal cation</name>
        <dbReference type="ChEBI" id="CHEBI:60240"/>
        <label>1</label>
    </ligand>
</feature>
<feature type="binding site" evidence="3">
    <location>
        <position position="163"/>
    </location>
    <ligand>
        <name>a divalent metal cation</name>
        <dbReference type="ChEBI" id="CHEBI:60240"/>
        <label>2</label>
    </ligand>
</feature>
<reference evidence="4" key="2">
    <citation type="journal article" date="2021" name="PeerJ">
        <title>Extensive microbial diversity within the chicken gut microbiome revealed by metagenomics and culture.</title>
        <authorList>
            <person name="Gilroy R."/>
            <person name="Ravi A."/>
            <person name="Getino M."/>
            <person name="Pursley I."/>
            <person name="Horton D.L."/>
            <person name="Alikhan N.F."/>
            <person name="Baker D."/>
            <person name="Gharbi K."/>
            <person name="Hall N."/>
            <person name="Watson M."/>
            <person name="Adriaenssens E.M."/>
            <person name="Foster-Nyarko E."/>
            <person name="Jarju S."/>
            <person name="Secka A."/>
            <person name="Antonio M."/>
            <person name="Oren A."/>
            <person name="Chaudhuri R.R."/>
            <person name="La Ragione R."/>
            <person name="Hildebrand F."/>
            <person name="Pallen M.J."/>
        </authorList>
    </citation>
    <scope>NUCLEOTIDE SEQUENCE</scope>
    <source>
        <strain evidence="4">10532</strain>
    </source>
</reference>
<comment type="caution">
    <text evidence="4">The sequence shown here is derived from an EMBL/GenBank/DDBJ whole genome shotgun (WGS) entry which is preliminary data.</text>
</comment>
<proteinExistence type="inferred from homology"/>
<dbReference type="AlphaFoldDB" id="A0A9D9N2C7"/>
<feature type="binding site" evidence="3">
    <location>
        <position position="214"/>
    </location>
    <ligand>
        <name>a divalent metal cation</name>
        <dbReference type="ChEBI" id="CHEBI:60240"/>
        <label>1</label>
    </ligand>
</feature>
<evidence type="ECO:0000313" key="5">
    <source>
        <dbReference type="Proteomes" id="UP000823638"/>
    </source>
</evidence>
<evidence type="ECO:0000256" key="2">
    <source>
        <dbReference type="ARBA" id="ARBA00022801"/>
    </source>
</evidence>
<dbReference type="InterPro" id="IPR018228">
    <property type="entry name" value="DNase_TatD-rel_CS"/>
</dbReference>
<dbReference type="GO" id="GO:0046872">
    <property type="term" value="F:metal ion binding"/>
    <property type="evidence" value="ECO:0007669"/>
    <property type="project" value="UniProtKB-KW"/>
</dbReference>
<dbReference type="EMBL" id="JADIMM010000080">
    <property type="protein sequence ID" value="MBO8457906.1"/>
    <property type="molecule type" value="Genomic_DNA"/>
</dbReference>
<dbReference type="GO" id="GO:0016788">
    <property type="term" value="F:hydrolase activity, acting on ester bonds"/>
    <property type="evidence" value="ECO:0007669"/>
    <property type="project" value="InterPro"/>
</dbReference>
<dbReference type="InterPro" id="IPR032466">
    <property type="entry name" value="Metal_Hydrolase"/>
</dbReference>
<dbReference type="PIRSF" id="PIRSF005902">
    <property type="entry name" value="DNase_TatD"/>
    <property type="match status" value="1"/>
</dbReference>
<keyword evidence="3" id="KW-0479">Metal-binding</keyword>
<keyword evidence="2 4" id="KW-0378">Hydrolase</keyword>
<feature type="binding site" evidence="3">
    <location>
        <position position="6"/>
    </location>
    <ligand>
        <name>a divalent metal cation</name>
        <dbReference type="ChEBI" id="CHEBI:60240"/>
        <label>1</label>
    </ligand>
</feature>
<feature type="binding site" evidence="3">
    <location>
        <position position="139"/>
    </location>
    <ligand>
        <name>a divalent metal cation</name>
        <dbReference type="ChEBI" id="CHEBI:60240"/>
        <label>2</label>
    </ligand>
</feature>
<feature type="binding site" evidence="3">
    <location>
        <position position="101"/>
    </location>
    <ligand>
        <name>a divalent metal cation</name>
        <dbReference type="ChEBI" id="CHEBI:60240"/>
        <label>1</label>
    </ligand>
</feature>
<dbReference type="PROSITE" id="PS01091">
    <property type="entry name" value="TATD_3"/>
    <property type="match status" value="1"/>
</dbReference>
<evidence type="ECO:0000256" key="1">
    <source>
        <dbReference type="ARBA" id="ARBA00009275"/>
    </source>
</evidence>